<dbReference type="OrthoDB" id="9815897at2"/>
<name>A0A4U7JIS6_9FIRM</name>
<dbReference type="Proteomes" id="UP000306409">
    <property type="component" value="Chromosome"/>
</dbReference>
<sequence>MKKKIPLLKILVCIFPLFTIGMIFAFRNILYKLSTHLPACPIYKYFHVYCPGCGNTRSVQYLLKGDVLNSLKFNITPVFILILGTLAYIELVLYIFGKNIKIIPRKKIFWVSIIILFILYYIARNVWNIAAL</sequence>
<dbReference type="EMBL" id="CP061336">
    <property type="protein sequence ID" value="QNU65309.1"/>
    <property type="molecule type" value="Genomic_DNA"/>
</dbReference>
<dbReference type="AlphaFoldDB" id="A0A4U7JIS6"/>
<gene>
    <name evidence="1" type="ORF">EHE19_010170</name>
</gene>
<evidence type="ECO:0000313" key="1">
    <source>
        <dbReference type="EMBL" id="QNU65309.1"/>
    </source>
</evidence>
<reference evidence="1 2" key="1">
    <citation type="submission" date="2020-09" db="EMBL/GenBank/DDBJ databases">
        <title>Characterization and genome sequencing of Ruminiclostridium sp. nov. MA18.</title>
        <authorList>
            <person name="Rettenmaier R."/>
            <person name="Kowollik M.-L."/>
            <person name="Liebl W."/>
            <person name="Zverlov V."/>
        </authorList>
    </citation>
    <scope>NUCLEOTIDE SEQUENCE [LARGE SCALE GENOMIC DNA]</scope>
    <source>
        <strain evidence="1 2">MA18</strain>
    </source>
</reference>
<dbReference type="Pfam" id="PF10825">
    <property type="entry name" value="DUF2752"/>
    <property type="match status" value="1"/>
</dbReference>
<dbReference type="InterPro" id="IPR021215">
    <property type="entry name" value="DUF2752"/>
</dbReference>
<dbReference type="KEGG" id="rher:EHE19_010170"/>
<proteinExistence type="predicted"/>
<protein>
    <submittedName>
        <fullName evidence="1">DUF2752 domain-containing protein</fullName>
    </submittedName>
</protein>
<evidence type="ECO:0000313" key="2">
    <source>
        <dbReference type="Proteomes" id="UP000306409"/>
    </source>
</evidence>
<organism evidence="1 2">
    <name type="scientific">Ruminiclostridium herbifermentans</name>
    <dbReference type="NCBI Taxonomy" id="2488810"/>
    <lineage>
        <taxon>Bacteria</taxon>
        <taxon>Bacillati</taxon>
        <taxon>Bacillota</taxon>
        <taxon>Clostridia</taxon>
        <taxon>Eubacteriales</taxon>
        <taxon>Oscillospiraceae</taxon>
        <taxon>Ruminiclostridium</taxon>
    </lineage>
</organism>
<keyword evidence="2" id="KW-1185">Reference proteome</keyword>
<accession>A0A4U7JIS6</accession>